<name>A0AAN9TL37_9HEMI</name>
<dbReference type="EMBL" id="JBBCAQ010000010">
    <property type="protein sequence ID" value="KAK7601125.1"/>
    <property type="molecule type" value="Genomic_DNA"/>
</dbReference>
<feature type="compositionally biased region" description="Polar residues" evidence="1">
    <location>
        <begin position="13"/>
        <end position="34"/>
    </location>
</feature>
<feature type="region of interest" description="Disordered" evidence="1">
    <location>
        <begin position="286"/>
        <end position="316"/>
    </location>
</feature>
<comment type="caution">
    <text evidence="2">The sequence shown here is derived from an EMBL/GenBank/DDBJ whole genome shotgun (WGS) entry which is preliminary data.</text>
</comment>
<feature type="region of interest" description="Disordered" evidence="1">
    <location>
        <begin position="1"/>
        <end position="34"/>
    </location>
</feature>
<reference evidence="2 3" key="1">
    <citation type="submission" date="2024-03" db="EMBL/GenBank/DDBJ databases">
        <title>Adaptation during the transition from Ophiocordyceps entomopathogen to insect associate is accompanied by gene loss and intensified selection.</title>
        <authorList>
            <person name="Ward C.M."/>
            <person name="Onetto C.A."/>
            <person name="Borneman A.R."/>
        </authorList>
    </citation>
    <scope>NUCLEOTIDE SEQUENCE [LARGE SCALE GENOMIC DNA]</scope>
    <source>
        <strain evidence="2">AWRI1</strain>
        <tissue evidence="2">Single Adult Female</tissue>
    </source>
</reference>
<accession>A0AAN9TL37</accession>
<evidence type="ECO:0000256" key="1">
    <source>
        <dbReference type="SAM" id="MobiDB-lite"/>
    </source>
</evidence>
<proteinExistence type="predicted"/>
<feature type="compositionally biased region" description="Basic and acidic residues" evidence="1">
    <location>
        <begin position="72"/>
        <end position="90"/>
    </location>
</feature>
<sequence>MRKSNPRLIFTDDSLQTPLATSSPRRSICRNTNGNDSDLQRFFIHYDVEVDVEDELRLMMNKPSSQRFTPSMEKEDKENHVPQAPRRDNTNRQPLVTLPAVDETPQRGSLFAFRRDSQVAGPSSSSGSNNQPLSRTAALFAGYNTAAGPSSGAASSRTLGFFRPNVQYKLDLDFDGEADTTPELDDCVFCDPLAEHRCSALCQARIANHLAEYLENEIAKRIAMLANECDTSSYTATPTPVNTPEAEYNTLPWYLHGSQLDFEAASMVVDAGSPHMSDVEYSVVYSSDKELEEEEGSFELELPQSDSGYFSAPDDS</sequence>
<dbReference type="Proteomes" id="UP001367676">
    <property type="component" value="Unassembled WGS sequence"/>
</dbReference>
<evidence type="ECO:0000313" key="3">
    <source>
        <dbReference type="Proteomes" id="UP001367676"/>
    </source>
</evidence>
<keyword evidence="3" id="KW-1185">Reference proteome</keyword>
<gene>
    <name evidence="2" type="ORF">V9T40_008566</name>
</gene>
<protein>
    <submittedName>
        <fullName evidence="2">Uncharacterized protein</fullName>
    </submittedName>
</protein>
<evidence type="ECO:0000313" key="2">
    <source>
        <dbReference type="EMBL" id="KAK7601125.1"/>
    </source>
</evidence>
<organism evidence="2 3">
    <name type="scientific">Parthenolecanium corni</name>
    <dbReference type="NCBI Taxonomy" id="536013"/>
    <lineage>
        <taxon>Eukaryota</taxon>
        <taxon>Metazoa</taxon>
        <taxon>Ecdysozoa</taxon>
        <taxon>Arthropoda</taxon>
        <taxon>Hexapoda</taxon>
        <taxon>Insecta</taxon>
        <taxon>Pterygota</taxon>
        <taxon>Neoptera</taxon>
        <taxon>Paraneoptera</taxon>
        <taxon>Hemiptera</taxon>
        <taxon>Sternorrhyncha</taxon>
        <taxon>Coccoidea</taxon>
        <taxon>Coccidae</taxon>
        <taxon>Parthenolecanium</taxon>
    </lineage>
</organism>
<feature type="region of interest" description="Disordered" evidence="1">
    <location>
        <begin position="64"/>
        <end position="91"/>
    </location>
</feature>
<dbReference type="AlphaFoldDB" id="A0AAN9TL37"/>